<evidence type="ECO:0000259" key="1">
    <source>
        <dbReference type="Pfam" id="PF02558"/>
    </source>
</evidence>
<evidence type="ECO:0000313" key="3">
    <source>
        <dbReference type="Proteomes" id="UP001623592"/>
    </source>
</evidence>
<dbReference type="InterPro" id="IPR036291">
    <property type="entry name" value="NAD(P)-bd_dom_sf"/>
</dbReference>
<keyword evidence="3" id="KW-1185">Reference proteome</keyword>
<comment type="caution">
    <text evidence="2">The sequence shown here is derived from an EMBL/GenBank/DDBJ whole genome shotgun (WGS) entry which is preliminary data.</text>
</comment>
<accession>A0ABW8TK56</accession>
<dbReference type="SUPFAM" id="SSF51735">
    <property type="entry name" value="NAD(P)-binding Rossmann-fold domains"/>
    <property type="match status" value="1"/>
</dbReference>
<dbReference type="RefSeq" id="WP_406789555.1">
    <property type="nucleotide sequence ID" value="NZ_JBJIAA010000022.1"/>
</dbReference>
<sequence length="317" mass="35773">MRILVYGAGVIGCELAHELCKGKNDVTILARGNWKQSIEKNGLVVQHYGQLHTTKDSVNTIEKLNTDDKYDLIFVTMQYNQILNVLQQIANNVSHYIVLVGNNMTPLNCAEQIKNLSTAEKEIAFGFQGTGGRRENGKVISMHSFHVGMTVGGLNGHLTSDFQKFIITAFNNTGYQLTWEQNMEGWLLSHAAHILPTAYICYSVDCNLRRTSKEQIRLAIDATSEAHKMLKKLGYPIRPDGEEEAYKEKRKKKQRLLYLMVKTPAGKYVISTHCSHAVPEMSALDQKFEELKRKAGVSMPAWDNLRNQAIAFLDNHC</sequence>
<dbReference type="InterPro" id="IPR013332">
    <property type="entry name" value="KPR_N"/>
</dbReference>
<feature type="domain" description="Ketopantoate reductase N-terminal" evidence="1">
    <location>
        <begin position="3"/>
        <end position="152"/>
    </location>
</feature>
<organism evidence="2 3">
    <name type="scientific">Clostridium neuense</name>
    <dbReference type="NCBI Taxonomy" id="1728934"/>
    <lineage>
        <taxon>Bacteria</taxon>
        <taxon>Bacillati</taxon>
        <taxon>Bacillota</taxon>
        <taxon>Clostridia</taxon>
        <taxon>Eubacteriales</taxon>
        <taxon>Clostridiaceae</taxon>
        <taxon>Clostridium</taxon>
    </lineage>
</organism>
<dbReference type="Gene3D" id="3.40.50.720">
    <property type="entry name" value="NAD(P)-binding Rossmann-like Domain"/>
    <property type="match status" value="1"/>
</dbReference>
<dbReference type="Proteomes" id="UP001623592">
    <property type="component" value="Unassembled WGS sequence"/>
</dbReference>
<dbReference type="EMBL" id="JBJIAA010000022">
    <property type="protein sequence ID" value="MFL0252897.1"/>
    <property type="molecule type" value="Genomic_DNA"/>
</dbReference>
<protein>
    <submittedName>
        <fullName evidence="2">Ketopantoate reductase family protein</fullName>
    </submittedName>
</protein>
<evidence type="ECO:0000313" key="2">
    <source>
        <dbReference type="EMBL" id="MFL0252897.1"/>
    </source>
</evidence>
<name>A0ABW8TK56_9CLOT</name>
<proteinExistence type="predicted"/>
<gene>
    <name evidence="2" type="ORF">ACJDT4_21040</name>
</gene>
<dbReference type="Pfam" id="PF02558">
    <property type="entry name" value="ApbA"/>
    <property type="match status" value="1"/>
</dbReference>
<reference evidence="2 3" key="1">
    <citation type="submission" date="2024-11" db="EMBL/GenBank/DDBJ databases">
        <authorList>
            <person name="Heng Y.C."/>
            <person name="Lim A.C.H."/>
            <person name="Lee J.K.Y."/>
            <person name="Kittelmann S."/>
        </authorList>
    </citation>
    <scope>NUCLEOTIDE SEQUENCE [LARGE SCALE GENOMIC DNA]</scope>
    <source>
        <strain evidence="2 3">WILCCON 0114</strain>
    </source>
</reference>